<feature type="repeat" description="TPR" evidence="1">
    <location>
        <begin position="603"/>
        <end position="636"/>
    </location>
</feature>
<dbReference type="SUPFAM" id="SSF48452">
    <property type="entry name" value="TPR-like"/>
    <property type="match status" value="4"/>
</dbReference>
<dbReference type="Gene3D" id="1.25.40.10">
    <property type="entry name" value="Tetratricopeptide repeat domain"/>
    <property type="match status" value="5"/>
</dbReference>
<accession>A0ABN5PPW2</accession>
<dbReference type="PANTHER" id="PTHR12558">
    <property type="entry name" value="CELL DIVISION CYCLE 16,23,27"/>
    <property type="match status" value="1"/>
</dbReference>
<dbReference type="Pfam" id="PF13429">
    <property type="entry name" value="TPR_15"/>
    <property type="match status" value="1"/>
</dbReference>
<evidence type="ECO:0000313" key="2">
    <source>
        <dbReference type="EMBL" id="AXY03776.1"/>
    </source>
</evidence>
<dbReference type="Pfam" id="PF13432">
    <property type="entry name" value="TPR_16"/>
    <property type="match status" value="1"/>
</dbReference>
<dbReference type="SMART" id="SM00028">
    <property type="entry name" value="TPR"/>
    <property type="match status" value="12"/>
</dbReference>
<dbReference type="PANTHER" id="PTHR12558:SF13">
    <property type="entry name" value="CELL DIVISION CYCLE PROTEIN 27 HOMOLOG"/>
    <property type="match status" value="1"/>
</dbReference>
<dbReference type="Proteomes" id="UP000262832">
    <property type="component" value="Plasmid pVa1"/>
</dbReference>
<dbReference type="InterPro" id="IPR019734">
    <property type="entry name" value="TPR_rpt"/>
</dbReference>
<dbReference type="RefSeq" id="WP_128813651.1">
    <property type="nucleotide sequence ID" value="NZ_CP032095.1"/>
</dbReference>
<evidence type="ECO:0000313" key="3">
    <source>
        <dbReference type="Proteomes" id="UP000262832"/>
    </source>
</evidence>
<protein>
    <submittedName>
        <fullName evidence="2">PEP-CTERM system TPR-repeat protein PrsT</fullName>
    </submittedName>
</protein>
<gene>
    <name evidence="2" type="primary">prsT</name>
    <name evidence="2" type="ORF">D1115_23145</name>
</gene>
<dbReference type="EMBL" id="CP032095">
    <property type="protein sequence ID" value="AXY03776.1"/>
    <property type="molecule type" value="Genomic_DNA"/>
</dbReference>
<reference evidence="2 3" key="1">
    <citation type="submission" date="2018-08" db="EMBL/GenBank/DDBJ databases">
        <title>Genomic taxonomy of the Vibrionaceae family.</title>
        <authorList>
            <person name="Gomez-Gil B."/>
            <person name="Tanaka M."/>
            <person name="Sawabe T."/>
            <person name="Enciso-Ibarra K."/>
        </authorList>
    </citation>
    <scope>NUCLEOTIDE SEQUENCE [LARGE SCALE GENOMIC DNA]</scope>
    <source>
        <strain evidence="2 3">CAIM 1831</strain>
        <plasmid evidence="3">pva1</plasmid>
    </source>
</reference>
<keyword evidence="3" id="KW-1185">Reference proteome</keyword>
<dbReference type="InterPro" id="IPR014266">
    <property type="entry name" value="PEP-CTERM_TPR_PrsT"/>
</dbReference>
<dbReference type="Pfam" id="PF14559">
    <property type="entry name" value="TPR_19"/>
    <property type="match status" value="4"/>
</dbReference>
<keyword evidence="1" id="KW-0802">TPR repeat</keyword>
<keyword evidence="2" id="KW-0614">Plasmid</keyword>
<organism evidence="2 3">
    <name type="scientific">Vibrio alfacsensis</name>
    <dbReference type="NCBI Taxonomy" id="1074311"/>
    <lineage>
        <taxon>Bacteria</taxon>
        <taxon>Pseudomonadati</taxon>
        <taxon>Pseudomonadota</taxon>
        <taxon>Gammaproteobacteria</taxon>
        <taxon>Vibrionales</taxon>
        <taxon>Vibrionaceae</taxon>
        <taxon>Vibrio</taxon>
    </lineage>
</organism>
<sequence>MSCGKEVGTNRTALIGLALAALLYSQGSIANNKYIDSAQEYLNNNETNAAMIELKNAIQQSPEDGLARFMLGKIYLQQGNFPNAEKELSRAIKYGYNPDESVPLLARSLLSQNKLEETVLLLEEFDLSDSLASSELFAIAAMAEIRLNNVEKTKALLEQAGTETHYAKLAHATYLSATNERDEAQKSIDALLKLDNSNSDTWILNGHLAMTRNDFDIAYESYKKASELSPMAIQYQFFMANALVHDKRLAEASPIVDELLKINSQGSYINELRAIILFADKNYSDAKIHADRALNNGSKSLRAATISGVSAFQLGQFEQAHRILKKVSPRLPNNHIVNRLYHVTQLKLGYLDEAIESLNSYDIQTKEDSAFISRASMELAKIGRNDMALELAQKASENDNSQAEATLGLIKLANNDLTGIDDLQSALEDNIALPGAKRALVNYYLLRKELDEADAVANKWLKENPSDIDGLIVKGIVSKEKGQLEQAKSYYNQVQELAPHNTQALVELAGIESLMNRPDAALSLLLSAKEQSPNDHNVSKKLIEYSQELNRLPEAIALIDKQLKSDPFNRHLKIQKAHALELSGDKEAAIDILESLPNSDKDAAVWKLLGNLYYSEGDLSQAKRNYEQWLDLAKYNPAAYIGNIQLAKHSGDFNEGLKLVNRATEIFPNDYRFQYLKAELLYRKGELNAAQRELAKLPQDIQETANFLRLQGIIYIAKKDYPAAVNVHKARYDLKPTIITARELAHAYALNGQKDEAVNFLIQLMNEYGESVWPLKLKLAELYIDSQPDKAIEEYKTILEKQPSNPLALNNLAWLYLNKEQPSKACEFAKKAYEIANQSVEIADTYGYCLFKSGDTQKALELLELAYTSKQYSPEIALHFAEVLISDKQVKQATDVLSNIVTKDPSLVATKNELEEQAKRIAQ</sequence>
<dbReference type="InterPro" id="IPR011990">
    <property type="entry name" value="TPR-like_helical_dom_sf"/>
</dbReference>
<dbReference type="NCBIfam" id="TIGR02917">
    <property type="entry name" value="PEP_TPR_lipo"/>
    <property type="match status" value="1"/>
</dbReference>
<name>A0ABN5PPW2_9VIBR</name>
<feature type="repeat" description="TPR" evidence="1">
    <location>
        <begin position="199"/>
        <end position="232"/>
    </location>
</feature>
<geneLocation type="plasmid" evidence="3">
    <name>pva1</name>
</geneLocation>
<evidence type="ECO:0000256" key="1">
    <source>
        <dbReference type="PROSITE-ProRule" id="PRU00339"/>
    </source>
</evidence>
<proteinExistence type="predicted"/>
<dbReference type="PROSITE" id="PS50005">
    <property type="entry name" value="TPR"/>
    <property type="match status" value="2"/>
</dbReference>